<protein>
    <submittedName>
        <fullName evidence="1">Uncharacterized protein</fullName>
    </submittedName>
</protein>
<organism evidence="1 2">
    <name type="scientific">Liparis tanakae</name>
    <name type="common">Tanaka's snailfish</name>
    <dbReference type="NCBI Taxonomy" id="230148"/>
    <lineage>
        <taxon>Eukaryota</taxon>
        <taxon>Metazoa</taxon>
        <taxon>Chordata</taxon>
        <taxon>Craniata</taxon>
        <taxon>Vertebrata</taxon>
        <taxon>Euteleostomi</taxon>
        <taxon>Actinopterygii</taxon>
        <taxon>Neopterygii</taxon>
        <taxon>Teleostei</taxon>
        <taxon>Neoteleostei</taxon>
        <taxon>Acanthomorphata</taxon>
        <taxon>Eupercaria</taxon>
        <taxon>Perciformes</taxon>
        <taxon>Cottioidei</taxon>
        <taxon>Cottales</taxon>
        <taxon>Liparidae</taxon>
        <taxon>Liparis</taxon>
    </lineage>
</organism>
<evidence type="ECO:0000313" key="1">
    <source>
        <dbReference type="EMBL" id="TNN51402.1"/>
    </source>
</evidence>
<dbReference type="AlphaFoldDB" id="A0A4Z2GFH3"/>
<name>A0A4Z2GFH3_9TELE</name>
<gene>
    <name evidence="1" type="ORF">EYF80_038375</name>
</gene>
<keyword evidence="2" id="KW-1185">Reference proteome</keyword>
<sequence length="63" mass="6688">MGVAGLRGGKVLKRKGVLDRGRPWVPRTLQRRETSGGEKVPPLLLRSLLPLPGQAAVAPPPVS</sequence>
<accession>A0A4Z2GFH3</accession>
<dbReference type="EMBL" id="SRLO01000583">
    <property type="protein sequence ID" value="TNN51402.1"/>
    <property type="molecule type" value="Genomic_DNA"/>
</dbReference>
<dbReference type="Proteomes" id="UP000314294">
    <property type="component" value="Unassembled WGS sequence"/>
</dbReference>
<proteinExistence type="predicted"/>
<comment type="caution">
    <text evidence="1">The sequence shown here is derived from an EMBL/GenBank/DDBJ whole genome shotgun (WGS) entry which is preliminary data.</text>
</comment>
<reference evidence="1 2" key="1">
    <citation type="submission" date="2019-03" db="EMBL/GenBank/DDBJ databases">
        <title>First draft genome of Liparis tanakae, snailfish: a comprehensive survey of snailfish specific genes.</title>
        <authorList>
            <person name="Kim W."/>
            <person name="Song I."/>
            <person name="Jeong J.-H."/>
            <person name="Kim D."/>
            <person name="Kim S."/>
            <person name="Ryu S."/>
            <person name="Song J.Y."/>
            <person name="Lee S.K."/>
        </authorList>
    </citation>
    <scope>NUCLEOTIDE SEQUENCE [LARGE SCALE GENOMIC DNA]</scope>
    <source>
        <tissue evidence="1">Muscle</tissue>
    </source>
</reference>
<evidence type="ECO:0000313" key="2">
    <source>
        <dbReference type="Proteomes" id="UP000314294"/>
    </source>
</evidence>